<reference evidence="2" key="2">
    <citation type="submission" date="2025-08" db="UniProtKB">
        <authorList>
            <consortium name="Ensembl"/>
        </authorList>
    </citation>
    <scope>IDENTIFICATION</scope>
</reference>
<feature type="compositionally biased region" description="Polar residues" evidence="1">
    <location>
        <begin position="214"/>
        <end position="227"/>
    </location>
</feature>
<dbReference type="InterPro" id="IPR000008">
    <property type="entry name" value="C2_dom"/>
</dbReference>
<dbReference type="Proteomes" id="UP000694405">
    <property type="component" value="Chromosome 23"/>
</dbReference>
<dbReference type="Pfam" id="PF25321">
    <property type="entry name" value="PH_RASGAP"/>
    <property type="match status" value="1"/>
</dbReference>
<feature type="region of interest" description="Disordered" evidence="1">
    <location>
        <begin position="191"/>
        <end position="227"/>
    </location>
</feature>
<reference evidence="2" key="1">
    <citation type="submission" date="2020-03" db="EMBL/GenBank/DDBJ databases">
        <title>Melopsittacus undulatus (budgerigar) genome, bMelUnd1, maternal haplotype with Z.</title>
        <authorList>
            <person name="Gedman G."/>
            <person name="Mountcastle J."/>
            <person name="Haase B."/>
            <person name="Formenti G."/>
            <person name="Wright T."/>
            <person name="Apodaca J."/>
            <person name="Pelan S."/>
            <person name="Chow W."/>
            <person name="Rhie A."/>
            <person name="Howe K."/>
            <person name="Fedrigo O."/>
            <person name="Jarvis E.D."/>
        </authorList>
    </citation>
    <scope>NUCLEOTIDE SEQUENCE [LARGE SCALE GENOMIC DNA]</scope>
</reference>
<dbReference type="Ensembl" id="ENSMUNT00000008798.2">
    <property type="protein sequence ID" value="ENSMUNP00000007607.2"/>
    <property type="gene ID" value="ENSMUNG00000006094.2"/>
</dbReference>
<accession>A0A8C6N9V8</accession>
<sequence>MEVMEKPPLGPEPPTLLKSYRWRTAAPMGAEQGAGSPGSRRWSRLQGWKRSYSQPEAEGPNDGVGRGSSNLGAPKGSTRRSLFQRAFSAPTKGAKESRAGEGGKAALQRYLCSMAKRKGHGESGNRAEKVTQCPPAVNTHGTSPALLAPAPNGPVWDVSLFSLVDGHLVLVGRDEEALCRSRNQMGSSMAESFNVHPAGGRRNPDPAVDERSTHSPGRSTESDNSQFHSVKGLLWKRLWDRKGRAGGPSSDRVLSRCGSRESLLPAPSMAELNLNGDNVLVRPLHGSIVGDRFCFQVITAEGSRSFGCTSLAERDRWIEELRRAAHPNKDSCERLELSLTLWVYEARDLPPRRRLRCQLHLDGSLFARTTAKVAGPDGDLFWGELFQLGALPPARALTLALCHDEDPPQTLASITIPLTELSGARQPLERWYPLGGPGERVPALRVRGRYREVRVLPIVRYKELAEFITFHYRELCAHLEPIIAARHKEELAGALVRVLQSTGKAKSFLIDLGVAELEPLMST</sequence>
<feature type="region of interest" description="Disordered" evidence="1">
    <location>
        <begin position="1"/>
        <end position="80"/>
    </location>
</feature>
<feature type="compositionally biased region" description="Basic and acidic residues" evidence="1">
    <location>
        <begin position="202"/>
        <end position="213"/>
    </location>
</feature>
<evidence type="ECO:0000313" key="2">
    <source>
        <dbReference type="Ensembl" id="ENSMUNP00000007607.2"/>
    </source>
</evidence>
<dbReference type="AlphaFoldDB" id="A0A8C6N9V8"/>
<dbReference type="Gene3D" id="1.10.506.20">
    <property type="match status" value="1"/>
</dbReference>
<dbReference type="PANTHER" id="PTHR10194">
    <property type="entry name" value="RAS GTPASE-ACTIVATING PROTEINS"/>
    <property type="match status" value="1"/>
</dbReference>
<proteinExistence type="predicted"/>
<dbReference type="PANTHER" id="PTHR10194:SF96">
    <property type="entry name" value="RAS PROTEIN ACTIVATOR LIKE-3"/>
    <property type="match status" value="1"/>
</dbReference>
<accession>A0A8V5GWE9</accession>
<dbReference type="SUPFAM" id="SSF50729">
    <property type="entry name" value="PH domain-like"/>
    <property type="match status" value="1"/>
</dbReference>
<dbReference type="PROSITE" id="PS50004">
    <property type="entry name" value="C2"/>
    <property type="match status" value="1"/>
</dbReference>
<organism evidence="2 3">
    <name type="scientific">Melopsittacus undulatus</name>
    <name type="common">Budgerigar</name>
    <name type="synonym">Psittacus undulatus</name>
    <dbReference type="NCBI Taxonomy" id="13146"/>
    <lineage>
        <taxon>Eukaryota</taxon>
        <taxon>Metazoa</taxon>
        <taxon>Chordata</taxon>
        <taxon>Craniata</taxon>
        <taxon>Vertebrata</taxon>
        <taxon>Euteleostomi</taxon>
        <taxon>Archelosauria</taxon>
        <taxon>Archosauria</taxon>
        <taxon>Dinosauria</taxon>
        <taxon>Saurischia</taxon>
        <taxon>Theropoda</taxon>
        <taxon>Coelurosauria</taxon>
        <taxon>Aves</taxon>
        <taxon>Neognathae</taxon>
        <taxon>Neoaves</taxon>
        <taxon>Telluraves</taxon>
        <taxon>Australaves</taxon>
        <taxon>Psittaciformes</taxon>
        <taxon>Psittaculidae</taxon>
        <taxon>Melopsittacus</taxon>
    </lineage>
</organism>
<dbReference type="CDD" id="cd13262">
    <property type="entry name" value="PH_RasSynGAP-like"/>
    <property type="match status" value="1"/>
</dbReference>
<keyword evidence="3" id="KW-1185">Reference proteome</keyword>
<evidence type="ECO:0000313" key="3">
    <source>
        <dbReference type="Proteomes" id="UP000694405"/>
    </source>
</evidence>
<dbReference type="InterPro" id="IPR039360">
    <property type="entry name" value="Ras_GTPase"/>
</dbReference>
<dbReference type="InterPro" id="IPR057606">
    <property type="entry name" value="SynGAP1-like_PH"/>
</dbReference>
<name>A0A8C6N9V8_MELUD</name>
<dbReference type="SUPFAM" id="SSF49562">
    <property type="entry name" value="C2 domain (Calcium/lipid-binding domain, CaLB)"/>
    <property type="match status" value="1"/>
</dbReference>
<evidence type="ECO:0000256" key="1">
    <source>
        <dbReference type="SAM" id="MobiDB-lite"/>
    </source>
</evidence>
<dbReference type="InterPro" id="IPR035892">
    <property type="entry name" value="C2_domain_sf"/>
</dbReference>
<protein>
    <submittedName>
        <fullName evidence="2">Uncharacterized protein</fullName>
    </submittedName>
</protein>
<reference evidence="2" key="3">
    <citation type="submission" date="2025-09" db="UniProtKB">
        <authorList>
            <consortium name="Ensembl"/>
        </authorList>
    </citation>
    <scope>IDENTIFICATION</scope>
</reference>